<evidence type="ECO:0000256" key="2">
    <source>
        <dbReference type="SAM" id="Phobius"/>
    </source>
</evidence>
<gene>
    <name evidence="3" type="ORF">GH714_032127</name>
</gene>
<feature type="transmembrane region" description="Helical" evidence="2">
    <location>
        <begin position="109"/>
        <end position="128"/>
    </location>
</feature>
<reference evidence="3 4" key="1">
    <citation type="journal article" date="2020" name="Mol. Plant">
        <title>The Chromosome-Based Rubber Tree Genome Provides New Insights into Spurge Genome Evolution and Rubber Biosynthesis.</title>
        <authorList>
            <person name="Liu J."/>
            <person name="Shi C."/>
            <person name="Shi C.C."/>
            <person name="Li W."/>
            <person name="Zhang Q.J."/>
            <person name="Zhang Y."/>
            <person name="Li K."/>
            <person name="Lu H.F."/>
            <person name="Shi C."/>
            <person name="Zhu S.T."/>
            <person name="Xiao Z.Y."/>
            <person name="Nan H."/>
            <person name="Yue Y."/>
            <person name="Zhu X.G."/>
            <person name="Wu Y."/>
            <person name="Hong X.N."/>
            <person name="Fan G.Y."/>
            <person name="Tong Y."/>
            <person name="Zhang D."/>
            <person name="Mao C.L."/>
            <person name="Liu Y.L."/>
            <person name="Hao S.J."/>
            <person name="Liu W.Q."/>
            <person name="Lv M.Q."/>
            <person name="Zhang H.B."/>
            <person name="Liu Y."/>
            <person name="Hu-Tang G.R."/>
            <person name="Wang J.P."/>
            <person name="Wang J.H."/>
            <person name="Sun Y.H."/>
            <person name="Ni S.B."/>
            <person name="Chen W.B."/>
            <person name="Zhang X.C."/>
            <person name="Jiao Y.N."/>
            <person name="Eichler E.E."/>
            <person name="Li G.H."/>
            <person name="Liu X."/>
            <person name="Gao L.Z."/>
        </authorList>
    </citation>
    <scope>NUCLEOTIDE SEQUENCE [LARGE SCALE GENOMIC DNA]</scope>
    <source>
        <strain evidence="4">cv. GT1</strain>
        <tissue evidence="3">Leaf</tissue>
    </source>
</reference>
<keyword evidence="2" id="KW-0812">Transmembrane</keyword>
<dbReference type="EMBL" id="JAAGAX010000006">
    <property type="protein sequence ID" value="KAF2312280.1"/>
    <property type="molecule type" value="Genomic_DNA"/>
</dbReference>
<evidence type="ECO:0000256" key="1">
    <source>
        <dbReference type="SAM" id="MobiDB-lite"/>
    </source>
</evidence>
<feature type="region of interest" description="Disordered" evidence="1">
    <location>
        <begin position="1"/>
        <end position="24"/>
    </location>
</feature>
<comment type="caution">
    <text evidence="3">The sequence shown here is derived from an EMBL/GenBank/DDBJ whole genome shotgun (WGS) entry which is preliminary data.</text>
</comment>
<sequence>MHGANRGTTRTHKADEEGMKSRRKTMKNNSWYRLPIYVIHRQFVSNPWNPSKSPSSHEIEMVDLSQESPANNITNEREIIKRLSCGANQLEALAIIPSKKSIFEEWTNTFVMVPFTIITNLFTALWAVNGNGQFAVSRSTCHIFFFFLVMINFYASIVGILLWRVYPKVARGIHLIAFDSPGEEALKTFEDMQLENRKIRPYVKQGFDYERSEDLLSANRRQGSSRFPRPFFIKLHCDWALDVMEQQGKYKYSCKGLAVAAIVASKAKRIEGCQKTHR</sequence>
<keyword evidence="4" id="KW-1185">Reference proteome</keyword>
<evidence type="ECO:0000313" key="4">
    <source>
        <dbReference type="Proteomes" id="UP000467840"/>
    </source>
</evidence>
<feature type="transmembrane region" description="Helical" evidence="2">
    <location>
        <begin position="143"/>
        <end position="163"/>
    </location>
</feature>
<keyword evidence="2" id="KW-1133">Transmembrane helix</keyword>
<keyword evidence="2" id="KW-0472">Membrane</keyword>
<organism evidence="3 4">
    <name type="scientific">Hevea brasiliensis</name>
    <name type="common">Para rubber tree</name>
    <name type="synonym">Siphonia brasiliensis</name>
    <dbReference type="NCBI Taxonomy" id="3981"/>
    <lineage>
        <taxon>Eukaryota</taxon>
        <taxon>Viridiplantae</taxon>
        <taxon>Streptophyta</taxon>
        <taxon>Embryophyta</taxon>
        <taxon>Tracheophyta</taxon>
        <taxon>Spermatophyta</taxon>
        <taxon>Magnoliopsida</taxon>
        <taxon>eudicotyledons</taxon>
        <taxon>Gunneridae</taxon>
        <taxon>Pentapetalae</taxon>
        <taxon>rosids</taxon>
        <taxon>fabids</taxon>
        <taxon>Malpighiales</taxon>
        <taxon>Euphorbiaceae</taxon>
        <taxon>Crotonoideae</taxon>
        <taxon>Micrandreae</taxon>
        <taxon>Hevea</taxon>
    </lineage>
</organism>
<protein>
    <submittedName>
        <fullName evidence="3">Uncharacterized protein</fullName>
    </submittedName>
</protein>
<name>A0A6A6MF19_HEVBR</name>
<evidence type="ECO:0000313" key="3">
    <source>
        <dbReference type="EMBL" id="KAF2312280.1"/>
    </source>
</evidence>
<dbReference type="Proteomes" id="UP000467840">
    <property type="component" value="Chromosome 14"/>
</dbReference>
<proteinExistence type="predicted"/>
<accession>A0A6A6MF19</accession>
<dbReference type="AlphaFoldDB" id="A0A6A6MF19"/>